<sequence>MVLKDKVHEVDDKIEESIPKKKLNQTSSANKINASNNLLKYNEKLEASFKNLKSNITSKNLGFCGISSQKGILINYPSELPISTAKDMNLSIDLKKSNYHLTLESDIAKYHNMNLDENIKFNFVNSQPSSPPRIYRNHSFNNDNSACKSRKSEDVKTHFKIGSSQDESYTEKQSRFTKARKKDYTDEQNNKLNAKLSKDQLANHFSIGDKSNINEYSHSGHLQPTHKRTKTNPNIYTRTNFKVGFATNKLICMQNSKGARRLLTNQGIKPKFETCESFDGRSKMNVSVSFGNSNVAYKTTYQGSGDWMRT</sequence>
<feature type="region of interest" description="Disordered" evidence="1">
    <location>
        <begin position="136"/>
        <end position="173"/>
    </location>
</feature>
<feature type="region of interest" description="Disordered" evidence="1">
    <location>
        <begin position="210"/>
        <end position="233"/>
    </location>
</feature>
<organism evidence="2 3">
    <name type="scientific">Euplotes crassus</name>
    <dbReference type="NCBI Taxonomy" id="5936"/>
    <lineage>
        <taxon>Eukaryota</taxon>
        <taxon>Sar</taxon>
        <taxon>Alveolata</taxon>
        <taxon>Ciliophora</taxon>
        <taxon>Intramacronucleata</taxon>
        <taxon>Spirotrichea</taxon>
        <taxon>Hypotrichia</taxon>
        <taxon>Euplotida</taxon>
        <taxon>Euplotidae</taxon>
        <taxon>Moneuplotes</taxon>
    </lineage>
</organism>
<name>A0AAD1Y1C2_EUPCR</name>
<accession>A0AAD1Y1C2</accession>
<dbReference type="Proteomes" id="UP001295684">
    <property type="component" value="Unassembled WGS sequence"/>
</dbReference>
<keyword evidence="3" id="KW-1185">Reference proteome</keyword>
<gene>
    <name evidence="2" type="ORF">ECRASSUSDP1_LOCUS24471</name>
</gene>
<evidence type="ECO:0000313" key="2">
    <source>
        <dbReference type="EMBL" id="CAI2382980.1"/>
    </source>
</evidence>
<reference evidence="2" key="1">
    <citation type="submission" date="2023-07" db="EMBL/GenBank/DDBJ databases">
        <authorList>
            <consortium name="AG Swart"/>
            <person name="Singh M."/>
            <person name="Singh A."/>
            <person name="Seah K."/>
            <person name="Emmerich C."/>
        </authorList>
    </citation>
    <scope>NUCLEOTIDE SEQUENCE</scope>
    <source>
        <strain evidence="2">DP1</strain>
    </source>
</reference>
<evidence type="ECO:0000313" key="3">
    <source>
        <dbReference type="Proteomes" id="UP001295684"/>
    </source>
</evidence>
<comment type="caution">
    <text evidence="2">The sequence shown here is derived from an EMBL/GenBank/DDBJ whole genome shotgun (WGS) entry which is preliminary data.</text>
</comment>
<dbReference type="EMBL" id="CAMPGE010025200">
    <property type="protein sequence ID" value="CAI2382980.1"/>
    <property type="molecule type" value="Genomic_DNA"/>
</dbReference>
<protein>
    <submittedName>
        <fullName evidence="2">Uncharacterized protein</fullName>
    </submittedName>
</protein>
<feature type="compositionally biased region" description="Polar residues" evidence="1">
    <location>
        <begin position="210"/>
        <end position="222"/>
    </location>
</feature>
<proteinExistence type="predicted"/>
<feature type="compositionally biased region" description="Polar residues" evidence="1">
    <location>
        <begin position="138"/>
        <end position="147"/>
    </location>
</feature>
<evidence type="ECO:0000256" key="1">
    <source>
        <dbReference type="SAM" id="MobiDB-lite"/>
    </source>
</evidence>
<dbReference type="AlphaFoldDB" id="A0AAD1Y1C2"/>